<keyword evidence="5" id="KW-1003">Cell membrane</keyword>
<feature type="transmembrane region" description="Helical" evidence="14">
    <location>
        <begin position="222"/>
        <end position="242"/>
    </location>
</feature>
<keyword evidence="16" id="KW-1185">Reference proteome</keyword>
<feature type="transmembrane region" description="Helical" evidence="14">
    <location>
        <begin position="248"/>
        <end position="265"/>
    </location>
</feature>
<dbReference type="CDD" id="cd06550">
    <property type="entry name" value="TM_ABC_iron-siderophores_like"/>
    <property type="match status" value="1"/>
</dbReference>
<evidence type="ECO:0000256" key="5">
    <source>
        <dbReference type="ARBA" id="ARBA00022475"/>
    </source>
</evidence>
<keyword evidence="7" id="KW-0862">Zinc</keyword>
<keyword evidence="9 14" id="KW-1133">Transmembrane helix</keyword>
<dbReference type="InterPro" id="IPR001626">
    <property type="entry name" value="ABC_TroCD"/>
</dbReference>
<keyword evidence="6 13" id="KW-0812">Transmembrane</keyword>
<accession>A0ABV7VRF3</accession>
<evidence type="ECO:0000256" key="12">
    <source>
        <dbReference type="ARBA" id="ARBA00040080"/>
    </source>
</evidence>
<evidence type="ECO:0000256" key="3">
    <source>
        <dbReference type="ARBA" id="ARBA00008034"/>
    </source>
</evidence>
<reference evidence="16" key="1">
    <citation type="journal article" date="2019" name="Int. J. Syst. Evol. Microbiol.">
        <title>The Global Catalogue of Microorganisms (GCM) 10K type strain sequencing project: providing services to taxonomists for standard genome sequencing and annotation.</title>
        <authorList>
            <consortium name="The Broad Institute Genomics Platform"/>
            <consortium name="The Broad Institute Genome Sequencing Center for Infectious Disease"/>
            <person name="Wu L."/>
            <person name="Ma J."/>
        </authorList>
    </citation>
    <scope>NUCLEOTIDE SEQUENCE [LARGE SCALE GENOMIC DNA]</scope>
    <source>
        <strain evidence="16">KCTC 42424</strain>
    </source>
</reference>
<evidence type="ECO:0000256" key="14">
    <source>
        <dbReference type="SAM" id="Phobius"/>
    </source>
</evidence>
<dbReference type="PANTHER" id="PTHR30477">
    <property type="entry name" value="ABC-TRANSPORTER METAL-BINDING PROTEIN"/>
    <property type="match status" value="1"/>
</dbReference>
<protein>
    <recommendedName>
        <fullName evidence="12">High-affinity zinc uptake system membrane protein ZnuB</fullName>
    </recommendedName>
</protein>
<sequence length="272" mass="28662">MTDGLSALLLQHWWLTPLLTGVLLAAITGPLGSFVVWRRMAFFGDTLAHGALLGITLGVLAEINLTLALLVSCVILALLLLPLQQSSRLSSDTLLGIVSHSTLAIGLVALSLADGIRVDLMGYLFGDLLAVEPADLLMVLAAVIVMASLLGWQWRGLLASTVSPELAGIDGYPVKRLNILLVIMLALVVALAMKVVGILLVSALLVIPAASARSLARTPHQMVLWSALLGMAAVMLGMWASFRWDTPAGPSVVVAAAALFVLSLVNPKRVQQ</sequence>
<evidence type="ECO:0000313" key="15">
    <source>
        <dbReference type="EMBL" id="MFC3679272.1"/>
    </source>
</evidence>
<evidence type="ECO:0000256" key="6">
    <source>
        <dbReference type="ARBA" id="ARBA00022692"/>
    </source>
</evidence>
<keyword evidence="10" id="KW-0406">Ion transport</keyword>
<evidence type="ECO:0000256" key="13">
    <source>
        <dbReference type="RuleBase" id="RU003943"/>
    </source>
</evidence>
<evidence type="ECO:0000256" key="8">
    <source>
        <dbReference type="ARBA" id="ARBA00022906"/>
    </source>
</evidence>
<dbReference type="SUPFAM" id="SSF81345">
    <property type="entry name" value="ABC transporter involved in vitamin B12 uptake, BtuC"/>
    <property type="match status" value="1"/>
</dbReference>
<comment type="subcellular location">
    <subcellularLocation>
        <location evidence="2 13">Cell membrane</location>
        <topology evidence="2 13">Multi-pass membrane protein</topology>
    </subcellularLocation>
</comment>
<name>A0ABV7VRF3_9GAMM</name>
<evidence type="ECO:0000256" key="9">
    <source>
        <dbReference type="ARBA" id="ARBA00022989"/>
    </source>
</evidence>
<feature type="transmembrane region" description="Helical" evidence="14">
    <location>
        <begin position="179"/>
        <end position="210"/>
    </location>
</feature>
<dbReference type="EMBL" id="JBHRYB010000003">
    <property type="protein sequence ID" value="MFC3679272.1"/>
    <property type="molecule type" value="Genomic_DNA"/>
</dbReference>
<feature type="transmembrane region" description="Helical" evidence="14">
    <location>
        <begin position="93"/>
        <end position="113"/>
    </location>
</feature>
<organism evidence="15 16">
    <name type="scientific">Bacterioplanoides pacificum</name>
    <dbReference type="NCBI Taxonomy" id="1171596"/>
    <lineage>
        <taxon>Bacteria</taxon>
        <taxon>Pseudomonadati</taxon>
        <taxon>Pseudomonadota</taxon>
        <taxon>Gammaproteobacteria</taxon>
        <taxon>Oceanospirillales</taxon>
        <taxon>Oceanospirillaceae</taxon>
        <taxon>Bacterioplanoides</taxon>
    </lineage>
</organism>
<comment type="caution">
    <text evidence="15">The sequence shown here is derived from an EMBL/GenBank/DDBJ whole genome shotgun (WGS) entry which is preliminary data.</text>
</comment>
<evidence type="ECO:0000256" key="2">
    <source>
        <dbReference type="ARBA" id="ARBA00004651"/>
    </source>
</evidence>
<dbReference type="Proteomes" id="UP001595722">
    <property type="component" value="Unassembled WGS sequence"/>
</dbReference>
<evidence type="ECO:0000256" key="7">
    <source>
        <dbReference type="ARBA" id="ARBA00022833"/>
    </source>
</evidence>
<proteinExistence type="inferred from homology"/>
<evidence type="ECO:0000256" key="4">
    <source>
        <dbReference type="ARBA" id="ARBA00022448"/>
    </source>
</evidence>
<evidence type="ECO:0000313" key="16">
    <source>
        <dbReference type="Proteomes" id="UP001595722"/>
    </source>
</evidence>
<gene>
    <name evidence="15" type="ORF">ACFOMG_03995</name>
</gene>
<evidence type="ECO:0000256" key="1">
    <source>
        <dbReference type="ARBA" id="ARBA00002313"/>
    </source>
</evidence>
<dbReference type="PANTHER" id="PTHR30477:SF23">
    <property type="entry name" value="HIGH-AFFINITY ZINC UPTAKE SYSTEM MEMBRANE PROTEIN ZNUB"/>
    <property type="match status" value="1"/>
</dbReference>
<comment type="function">
    <text evidence="1">Involved in the high-affinity zinc uptake transport system.</text>
</comment>
<keyword evidence="8" id="KW-0864">Zinc transport</keyword>
<evidence type="ECO:0000256" key="10">
    <source>
        <dbReference type="ARBA" id="ARBA00023065"/>
    </source>
</evidence>
<dbReference type="InterPro" id="IPR037294">
    <property type="entry name" value="ABC_BtuC-like"/>
</dbReference>
<feature type="transmembrane region" description="Helical" evidence="14">
    <location>
        <begin position="49"/>
        <end position="81"/>
    </location>
</feature>
<dbReference type="Gene3D" id="1.10.3470.10">
    <property type="entry name" value="ABC transporter involved in vitamin B12 uptake, BtuC"/>
    <property type="match status" value="1"/>
</dbReference>
<feature type="transmembrane region" description="Helical" evidence="14">
    <location>
        <begin position="134"/>
        <end position="154"/>
    </location>
</feature>
<feature type="transmembrane region" description="Helical" evidence="14">
    <location>
        <begin position="12"/>
        <end position="37"/>
    </location>
</feature>
<keyword evidence="4 13" id="KW-0813">Transport</keyword>
<comment type="similarity">
    <text evidence="3 13">Belongs to the ABC-3 integral membrane protein family.</text>
</comment>
<dbReference type="RefSeq" id="WP_376864928.1">
    <property type="nucleotide sequence ID" value="NZ_JBHRYB010000003.1"/>
</dbReference>
<evidence type="ECO:0000256" key="11">
    <source>
        <dbReference type="ARBA" id="ARBA00023136"/>
    </source>
</evidence>
<keyword evidence="11 14" id="KW-0472">Membrane</keyword>
<dbReference type="Pfam" id="PF00950">
    <property type="entry name" value="ABC-3"/>
    <property type="match status" value="1"/>
</dbReference>